<reference evidence="3" key="1">
    <citation type="submission" date="2019-07" db="EMBL/GenBank/DDBJ databases">
        <authorList>
            <person name="Palmer J.M."/>
        </authorList>
    </citation>
    <scope>NUCLEOTIDE SEQUENCE</scope>
    <source>
        <strain evidence="3">PC9</strain>
    </source>
</reference>
<dbReference type="VEuPathDB" id="FungiDB:PC9H_009436"/>
<accession>A0A8H6ZLV6</accession>
<dbReference type="OrthoDB" id="5125733at2759"/>
<feature type="region of interest" description="Disordered" evidence="1">
    <location>
        <begin position="1"/>
        <end position="108"/>
    </location>
</feature>
<evidence type="ECO:0000313" key="4">
    <source>
        <dbReference type="Proteomes" id="UP000623687"/>
    </source>
</evidence>
<dbReference type="InterPro" id="IPR010730">
    <property type="entry name" value="HET"/>
</dbReference>
<feature type="compositionally biased region" description="Low complexity" evidence="1">
    <location>
        <begin position="65"/>
        <end position="80"/>
    </location>
</feature>
<dbReference type="PANTHER" id="PTHR33112:SF16">
    <property type="entry name" value="HETEROKARYON INCOMPATIBILITY DOMAIN-CONTAINING PROTEIN"/>
    <property type="match status" value="1"/>
</dbReference>
<organism evidence="3 4">
    <name type="scientific">Pleurotus ostreatus</name>
    <name type="common">Oyster mushroom</name>
    <name type="synonym">White-rot fungus</name>
    <dbReference type="NCBI Taxonomy" id="5322"/>
    <lineage>
        <taxon>Eukaryota</taxon>
        <taxon>Fungi</taxon>
        <taxon>Dikarya</taxon>
        <taxon>Basidiomycota</taxon>
        <taxon>Agaricomycotina</taxon>
        <taxon>Agaricomycetes</taxon>
        <taxon>Agaricomycetidae</taxon>
        <taxon>Agaricales</taxon>
        <taxon>Pleurotineae</taxon>
        <taxon>Pleurotaceae</taxon>
        <taxon>Pleurotus</taxon>
    </lineage>
</organism>
<feature type="compositionally biased region" description="Polar residues" evidence="1">
    <location>
        <begin position="81"/>
        <end position="90"/>
    </location>
</feature>
<dbReference type="GeneID" id="59379254"/>
<dbReference type="PANTHER" id="PTHR33112">
    <property type="entry name" value="DOMAIN PROTEIN, PUTATIVE-RELATED"/>
    <property type="match status" value="1"/>
</dbReference>
<dbReference type="Proteomes" id="UP000623687">
    <property type="component" value="Unassembled WGS sequence"/>
</dbReference>
<dbReference type="EMBL" id="JACETU010000007">
    <property type="protein sequence ID" value="KAF7424133.1"/>
    <property type="molecule type" value="Genomic_DNA"/>
</dbReference>
<evidence type="ECO:0000313" key="3">
    <source>
        <dbReference type="EMBL" id="KAF7424133.1"/>
    </source>
</evidence>
<feature type="domain" description="Heterokaryon incompatibility" evidence="2">
    <location>
        <begin position="308"/>
        <end position="461"/>
    </location>
</feature>
<keyword evidence="4" id="KW-1185">Reference proteome</keyword>
<dbReference type="RefSeq" id="XP_036628327.1">
    <property type="nucleotide sequence ID" value="XM_036778938.1"/>
</dbReference>
<gene>
    <name evidence="3" type="ORF">PC9H_009436</name>
</gene>
<name>A0A8H6ZLV6_PLEOS</name>
<comment type="caution">
    <text evidence="3">The sequence shown here is derived from an EMBL/GenBank/DDBJ whole genome shotgun (WGS) entry which is preliminary data.</text>
</comment>
<proteinExistence type="predicted"/>
<evidence type="ECO:0000256" key="1">
    <source>
        <dbReference type="SAM" id="MobiDB-lite"/>
    </source>
</evidence>
<dbReference type="AlphaFoldDB" id="A0A8H6ZLV6"/>
<dbReference type="Pfam" id="PF06985">
    <property type="entry name" value="HET"/>
    <property type="match status" value="1"/>
</dbReference>
<feature type="compositionally biased region" description="Polar residues" evidence="1">
    <location>
        <begin position="32"/>
        <end position="52"/>
    </location>
</feature>
<evidence type="ECO:0000259" key="2">
    <source>
        <dbReference type="Pfam" id="PF06985"/>
    </source>
</evidence>
<sequence>MGCCSSKPVLSAEWNPPPPLSRPLVNAKPATPSGQANQGLGLQVLTQTSLPHNESRTPPPEGLRATPATTDPSPSSAPTSGTYTEPQIINSRPEPDPDADSEPKSQSEQIYNVCHHCKAGPLAPLSWRSIMDGERFVYEITQSRIAESAETGCTLCAALSNFRQDKLPTAGPLLEASIILTGDHHNLVLPPRAQILRIFLRDAIGQVAEGNDYEDLDWDEDETLADTWCIYSDPGDPAALEVVAKSPILDRRSSRAYEEARRALKDCIEEHVKCRKPPLDAPLPSRVLDCADPSHVRLFVSQGTRSPYVTLSYVWGEPQPYRTTKANVDEYINGIASHFIPQTIRDAIEVTNKLGLRYLWVDALCIIQDSDEDKSRELANMAHIYTHAYLTIVAASANKASAGFLETGAFMGPYKDNPQLPFHCRDGRLGRVRLFDHLDMKWDEHHVVNGPIEYRAWCFQESVLSPRKLVYGSDALKYYCQTSQVFLGDVVARASWNRASRLAQGPDPDSNLLLPGDDVPDVSNWSSKEWEKLRHTWDWMVRTYTSRSLTYDEDKLNAFAAVAEVFGRIWGSRAGRYIAGIWENFLLQDLLWRRDPLLTTVTTSRRLPETLLPSWSWASMNGPCTSEWQGLSMWWGDIGREWAQVLQCNAELKNTNLPFGNVVMPLKLMLRAFVVPTPWMLPLEPGKTSLTLSLHARDLPKKETEVKAGRGKELVAMRHTERDDQVRYDKMKEHELPFMGAITVDFDTDDAVVVERTLAVAIVKYRSEVMGLLVTDVGGGTFRRVALWGSDPPWDESDEALAPEEVKIPWIHEFGSERDIVLV</sequence>
<protein>
    <recommendedName>
        <fullName evidence="2">Heterokaryon incompatibility domain-containing protein</fullName>
    </recommendedName>
</protein>